<feature type="transmembrane region" description="Helical" evidence="7">
    <location>
        <begin position="245"/>
        <end position="265"/>
    </location>
</feature>
<evidence type="ECO:0000256" key="2">
    <source>
        <dbReference type="ARBA" id="ARBA00022448"/>
    </source>
</evidence>
<evidence type="ECO:0000256" key="7">
    <source>
        <dbReference type="SAM" id="Phobius"/>
    </source>
</evidence>
<feature type="transmembrane region" description="Helical" evidence="7">
    <location>
        <begin position="106"/>
        <end position="128"/>
    </location>
</feature>
<dbReference type="InterPro" id="IPR047200">
    <property type="entry name" value="MFS_YcaD-like"/>
</dbReference>
<dbReference type="SUPFAM" id="SSF103473">
    <property type="entry name" value="MFS general substrate transporter"/>
    <property type="match status" value="1"/>
</dbReference>
<proteinExistence type="predicted"/>
<dbReference type="CDD" id="cd17477">
    <property type="entry name" value="MFS_YcaD_like"/>
    <property type="match status" value="1"/>
</dbReference>
<feature type="domain" description="Major facilitator superfamily (MFS) profile" evidence="8">
    <location>
        <begin position="1"/>
        <end position="390"/>
    </location>
</feature>
<evidence type="ECO:0000256" key="1">
    <source>
        <dbReference type="ARBA" id="ARBA00004651"/>
    </source>
</evidence>
<dbReference type="PROSITE" id="PS51257">
    <property type="entry name" value="PROKAR_LIPOPROTEIN"/>
    <property type="match status" value="1"/>
</dbReference>
<keyword evidence="2" id="KW-0813">Transport</keyword>
<evidence type="ECO:0000313" key="9">
    <source>
        <dbReference type="EMBL" id="MEE2566824.1"/>
    </source>
</evidence>
<feature type="transmembrane region" description="Helical" evidence="7">
    <location>
        <begin position="302"/>
        <end position="321"/>
    </location>
</feature>
<evidence type="ECO:0000256" key="4">
    <source>
        <dbReference type="ARBA" id="ARBA00022692"/>
    </source>
</evidence>
<evidence type="ECO:0000259" key="8">
    <source>
        <dbReference type="PROSITE" id="PS50850"/>
    </source>
</evidence>
<evidence type="ECO:0000313" key="10">
    <source>
        <dbReference type="Proteomes" id="UP001310692"/>
    </source>
</evidence>
<feature type="transmembrane region" description="Helical" evidence="7">
    <location>
        <begin position="214"/>
        <end position="233"/>
    </location>
</feature>
<gene>
    <name evidence="9" type="ORF">V0U35_09040</name>
</gene>
<feature type="transmembrane region" description="Helical" evidence="7">
    <location>
        <begin position="277"/>
        <end position="296"/>
    </location>
</feature>
<dbReference type="PROSITE" id="PS50850">
    <property type="entry name" value="MFS"/>
    <property type="match status" value="1"/>
</dbReference>
<feature type="transmembrane region" description="Helical" evidence="7">
    <location>
        <begin position="167"/>
        <end position="187"/>
    </location>
</feature>
<feature type="transmembrane region" description="Helical" evidence="7">
    <location>
        <begin position="140"/>
        <end position="161"/>
    </location>
</feature>
<sequence>MIARALLSPDLARPRSMAAAIICATLSGCGFTLLMPVLALNLETMTGSGLIVGLNGAVAALSTIAAAPFVPRLLQIVKGRALILASLTFAALSLPLFPFFPDVAFWFVARFAMGIAVSIVFVASETWINQIADPARRATILGMYATALASGFGAGGLLFAGLGHEGWAPWLAGAALFLAGMLPIALLRGPDVEAPGTDDAGLVSMLRAAGTARLAIAAALLFGATETVFFSLMPVYGARIGLEPHAIGFMMAAGAVGGIVLQIPLGWLADRFGRANAIRAIGLICLAGPGAVWLAGSETLPIYAIMFVYVGVTMGLYTIGLSLIGERFTGGGIAAANAAFIFTYGLGSLVAPPAGGWAMDARDPEGVLIMLTVLAAAFLLFAALPAGKRRSTGAQDS</sequence>
<evidence type="ECO:0000256" key="5">
    <source>
        <dbReference type="ARBA" id="ARBA00022989"/>
    </source>
</evidence>
<dbReference type="PANTHER" id="PTHR23521">
    <property type="entry name" value="TRANSPORTER MFS SUPERFAMILY"/>
    <property type="match status" value="1"/>
</dbReference>
<evidence type="ECO:0000256" key="6">
    <source>
        <dbReference type="ARBA" id="ARBA00023136"/>
    </source>
</evidence>
<feature type="transmembrane region" description="Helical" evidence="7">
    <location>
        <begin position="49"/>
        <end position="70"/>
    </location>
</feature>
<accession>A0ABU7LZ42</accession>
<comment type="caution">
    <text evidence="9">The sequence shown here is derived from an EMBL/GenBank/DDBJ whole genome shotgun (WGS) entry which is preliminary data.</text>
</comment>
<protein>
    <submittedName>
        <fullName evidence="9">MFS transporter</fullName>
    </submittedName>
</protein>
<dbReference type="RefSeq" id="WP_330196375.1">
    <property type="nucleotide sequence ID" value="NZ_JAZDRO010000003.1"/>
</dbReference>
<dbReference type="Pfam" id="PF07690">
    <property type="entry name" value="MFS_1"/>
    <property type="match status" value="1"/>
</dbReference>
<dbReference type="EMBL" id="JAZDRO010000003">
    <property type="protein sequence ID" value="MEE2566824.1"/>
    <property type="molecule type" value="Genomic_DNA"/>
</dbReference>
<dbReference type="Gene3D" id="1.20.1250.20">
    <property type="entry name" value="MFS general substrate transporter like domains"/>
    <property type="match status" value="2"/>
</dbReference>
<keyword evidence="5 7" id="KW-1133">Transmembrane helix</keyword>
<feature type="transmembrane region" description="Helical" evidence="7">
    <location>
        <begin position="82"/>
        <end position="100"/>
    </location>
</feature>
<comment type="subcellular location">
    <subcellularLocation>
        <location evidence="1">Cell membrane</location>
        <topology evidence="1">Multi-pass membrane protein</topology>
    </subcellularLocation>
</comment>
<dbReference type="Proteomes" id="UP001310692">
    <property type="component" value="Unassembled WGS sequence"/>
</dbReference>
<keyword evidence="3" id="KW-1003">Cell membrane</keyword>
<dbReference type="InterPro" id="IPR011701">
    <property type="entry name" value="MFS"/>
</dbReference>
<organism evidence="9 10">
    <name type="scientific">Hyphobacterium marinum</name>
    <dbReference type="NCBI Taxonomy" id="3116574"/>
    <lineage>
        <taxon>Bacteria</taxon>
        <taxon>Pseudomonadati</taxon>
        <taxon>Pseudomonadota</taxon>
        <taxon>Alphaproteobacteria</taxon>
        <taxon>Maricaulales</taxon>
        <taxon>Maricaulaceae</taxon>
        <taxon>Hyphobacterium</taxon>
    </lineage>
</organism>
<dbReference type="InterPro" id="IPR020846">
    <property type="entry name" value="MFS_dom"/>
</dbReference>
<reference evidence="9 10" key="1">
    <citation type="submission" date="2024-01" db="EMBL/GenBank/DDBJ databases">
        <title>Hyphobacterium bacterium isolated from marine sediment.</title>
        <authorList>
            <person name="Zhao S."/>
        </authorList>
    </citation>
    <scope>NUCLEOTIDE SEQUENCE [LARGE SCALE GENOMIC DNA]</scope>
    <source>
        <strain evidence="9 10">Y60-23</strain>
    </source>
</reference>
<keyword evidence="4 7" id="KW-0812">Transmembrane</keyword>
<dbReference type="PANTHER" id="PTHR23521:SF2">
    <property type="entry name" value="TRANSPORTER MFS SUPERFAMILY"/>
    <property type="match status" value="1"/>
</dbReference>
<name>A0ABU7LZ42_9PROT</name>
<feature type="transmembrane region" description="Helical" evidence="7">
    <location>
        <begin position="367"/>
        <end position="387"/>
    </location>
</feature>
<evidence type="ECO:0000256" key="3">
    <source>
        <dbReference type="ARBA" id="ARBA00022475"/>
    </source>
</evidence>
<keyword evidence="10" id="KW-1185">Reference proteome</keyword>
<keyword evidence="6 7" id="KW-0472">Membrane</keyword>
<feature type="transmembrane region" description="Helical" evidence="7">
    <location>
        <begin position="328"/>
        <end position="347"/>
    </location>
</feature>
<dbReference type="InterPro" id="IPR036259">
    <property type="entry name" value="MFS_trans_sf"/>
</dbReference>